<feature type="region of interest" description="Disordered" evidence="1">
    <location>
        <begin position="92"/>
        <end position="123"/>
    </location>
</feature>
<sequence>MDCIKLLDMDSTDLFAANNPSYCALESTDFGLEFEPLISHSDYDSELVENTIRPWQLDTQYNLFCDTYEDSPQTVSSITSMVSSPVNAIEDSMGLPAISNPLDSPDHSKTKRRRGRPRKSSLLISSTTMESQAFAPPVVKLPPSQHSLFVGSAPCERPSTQPPHQVPHTMVEKRYRDRLGNSVAELRAAIPTLRAPGIPAAVADEQLSRSPLTRGLKSTHKRNKAMIYAKAVEYIKHLEAKVEEHEEI</sequence>
<dbReference type="OMA" id="CERPSTQ"/>
<dbReference type="PANTHER" id="PTHR47336:SF2">
    <property type="entry name" value="TRANSCRIPTION FACTOR HMS1-RELATED"/>
    <property type="match status" value="1"/>
</dbReference>
<dbReference type="GeneID" id="27904975"/>
<dbReference type="Proteomes" id="UP000016931">
    <property type="component" value="Unassembled WGS sequence"/>
</dbReference>
<dbReference type="Gene3D" id="4.10.280.10">
    <property type="entry name" value="Helix-loop-helix DNA-binding domain"/>
    <property type="match status" value="1"/>
</dbReference>
<name>M3C9G0_SPHMS</name>
<organism evidence="3 4">
    <name type="scientific">Sphaerulina musiva (strain SO2202)</name>
    <name type="common">Poplar stem canker fungus</name>
    <name type="synonym">Septoria musiva</name>
    <dbReference type="NCBI Taxonomy" id="692275"/>
    <lineage>
        <taxon>Eukaryota</taxon>
        <taxon>Fungi</taxon>
        <taxon>Dikarya</taxon>
        <taxon>Ascomycota</taxon>
        <taxon>Pezizomycotina</taxon>
        <taxon>Dothideomycetes</taxon>
        <taxon>Dothideomycetidae</taxon>
        <taxon>Mycosphaerellales</taxon>
        <taxon>Mycosphaerellaceae</taxon>
        <taxon>Sphaerulina</taxon>
    </lineage>
</organism>
<dbReference type="OrthoDB" id="2133190at2759"/>
<protein>
    <recommendedName>
        <fullName evidence="2">BHLH domain-containing protein</fullName>
    </recommendedName>
</protein>
<gene>
    <name evidence="3" type="ORF">SEPMUDRAFT_159342</name>
</gene>
<feature type="compositionally biased region" description="Basic residues" evidence="1">
    <location>
        <begin position="109"/>
        <end position="119"/>
    </location>
</feature>
<reference evidence="3 4" key="1">
    <citation type="journal article" date="2012" name="PLoS Pathog.">
        <title>Diverse lifestyles and strategies of plant pathogenesis encoded in the genomes of eighteen Dothideomycetes fungi.</title>
        <authorList>
            <person name="Ohm R.A."/>
            <person name="Feau N."/>
            <person name="Henrissat B."/>
            <person name="Schoch C.L."/>
            <person name="Horwitz B.A."/>
            <person name="Barry K.W."/>
            <person name="Condon B.J."/>
            <person name="Copeland A.C."/>
            <person name="Dhillon B."/>
            <person name="Glaser F."/>
            <person name="Hesse C.N."/>
            <person name="Kosti I."/>
            <person name="LaButti K."/>
            <person name="Lindquist E.A."/>
            <person name="Lucas S."/>
            <person name="Salamov A.A."/>
            <person name="Bradshaw R.E."/>
            <person name="Ciuffetti L."/>
            <person name="Hamelin R.C."/>
            <person name="Kema G.H.J."/>
            <person name="Lawrence C."/>
            <person name="Scott J.A."/>
            <person name="Spatafora J.W."/>
            <person name="Turgeon B.G."/>
            <person name="de Wit P.J.G.M."/>
            <person name="Zhong S."/>
            <person name="Goodwin S.B."/>
            <person name="Grigoriev I.V."/>
        </authorList>
    </citation>
    <scope>NUCLEOTIDE SEQUENCE [LARGE SCALE GENOMIC DNA]</scope>
    <source>
        <strain evidence="3 4">SO2202</strain>
    </source>
</reference>
<dbReference type="PROSITE" id="PS50888">
    <property type="entry name" value="BHLH"/>
    <property type="match status" value="1"/>
</dbReference>
<dbReference type="STRING" id="692275.M3C9G0"/>
<dbReference type="EMBL" id="KB456271">
    <property type="protein sequence ID" value="EMF08450.1"/>
    <property type="molecule type" value="Genomic_DNA"/>
</dbReference>
<feature type="domain" description="BHLH" evidence="2">
    <location>
        <begin position="163"/>
        <end position="238"/>
    </location>
</feature>
<evidence type="ECO:0000313" key="3">
    <source>
        <dbReference type="EMBL" id="EMF08450.1"/>
    </source>
</evidence>
<evidence type="ECO:0000313" key="4">
    <source>
        <dbReference type="Proteomes" id="UP000016931"/>
    </source>
</evidence>
<dbReference type="InterPro" id="IPR052099">
    <property type="entry name" value="Regulatory_TF_Diverse"/>
</dbReference>
<dbReference type="Pfam" id="PF00010">
    <property type="entry name" value="HLH"/>
    <property type="match status" value="1"/>
</dbReference>
<dbReference type="eggNOG" id="KOG2588">
    <property type="taxonomic scope" value="Eukaryota"/>
</dbReference>
<dbReference type="RefSeq" id="XP_016756571.1">
    <property type="nucleotide sequence ID" value="XM_016907838.1"/>
</dbReference>
<evidence type="ECO:0000256" key="1">
    <source>
        <dbReference type="SAM" id="MobiDB-lite"/>
    </source>
</evidence>
<dbReference type="GO" id="GO:0046983">
    <property type="term" value="F:protein dimerization activity"/>
    <property type="evidence" value="ECO:0007669"/>
    <property type="project" value="InterPro"/>
</dbReference>
<dbReference type="SMART" id="SM00353">
    <property type="entry name" value="HLH"/>
    <property type="match status" value="1"/>
</dbReference>
<dbReference type="InterPro" id="IPR011598">
    <property type="entry name" value="bHLH_dom"/>
</dbReference>
<dbReference type="SUPFAM" id="SSF47459">
    <property type="entry name" value="HLH, helix-loop-helix DNA-binding domain"/>
    <property type="match status" value="1"/>
</dbReference>
<dbReference type="PANTHER" id="PTHR47336">
    <property type="entry name" value="TRANSCRIPTION FACTOR HMS1-RELATED"/>
    <property type="match status" value="1"/>
</dbReference>
<proteinExistence type="predicted"/>
<dbReference type="CDD" id="cd11395">
    <property type="entry name" value="bHLHzip_SREBP_like"/>
    <property type="match status" value="1"/>
</dbReference>
<keyword evidence="4" id="KW-1185">Reference proteome</keyword>
<dbReference type="InterPro" id="IPR036638">
    <property type="entry name" value="HLH_DNA-bd_sf"/>
</dbReference>
<dbReference type="HOGENOM" id="CLU_1120702_0_0_1"/>
<evidence type="ECO:0000259" key="2">
    <source>
        <dbReference type="PROSITE" id="PS50888"/>
    </source>
</evidence>
<dbReference type="AlphaFoldDB" id="M3C9G0"/>
<accession>M3C9G0</accession>